<gene>
    <name evidence="3" type="ORF">Ga0061065_11739</name>
</gene>
<accession>A0A0K6ITE3</accession>
<organism evidence="3 4">
    <name type="scientific">Marinomonas fungiae</name>
    <dbReference type="NCBI Taxonomy" id="1137284"/>
    <lineage>
        <taxon>Bacteria</taxon>
        <taxon>Pseudomonadati</taxon>
        <taxon>Pseudomonadota</taxon>
        <taxon>Gammaproteobacteria</taxon>
        <taxon>Oceanospirillales</taxon>
        <taxon>Oceanospirillaceae</taxon>
        <taxon>Marinomonas</taxon>
    </lineage>
</organism>
<dbReference type="OrthoDB" id="2313602at2"/>
<sequence length="139" mass="16185">MEITVAAQIQAPLEAVWEAWTTPSVIQQWNSGAFDWFCPKAEVDLHEGGTFYYRIERLDGSEVLDFSGVFRRLKLLRLIEIAFSDGRRLSIHFHENSAGTEVRSNIELCQEECFEHQAQNYKHLMSYFKKIVETNRLLS</sequence>
<dbReference type="RefSeq" id="WP_055464560.1">
    <property type="nucleotide sequence ID" value="NZ_CYHG01000017.1"/>
</dbReference>
<dbReference type="InterPro" id="IPR013538">
    <property type="entry name" value="ASHA1/2-like_C"/>
</dbReference>
<comment type="similarity">
    <text evidence="1">Belongs to the AHA1 family.</text>
</comment>
<feature type="domain" description="Activator of Hsp90 ATPase homologue 1/2-like C-terminal" evidence="2">
    <location>
        <begin position="11"/>
        <end position="118"/>
    </location>
</feature>
<keyword evidence="4" id="KW-1185">Reference proteome</keyword>
<dbReference type="Pfam" id="PF08327">
    <property type="entry name" value="AHSA1"/>
    <property type="match status" value="1"/>
</dbReference>
<protein>
    <submittedName>
        <fullName evidence="3">Activator of Hsp90 ATPase homolog 1-like protein</fullName>
    </submittedName>
</protein>
<dbReference type="AlphaFoldDB" id="A0A0K6ITE3"/>
<dbReference type="EMBL" id="CYHG01000017">
    <property type="protein sequence ID" value="CUB06386.1"/>
    <property type="molecule type" value="Genomic_DNA"/>
</dbReference>
<evidence type="ECO:0000313" key="4">
    <source>
        <dbReference type="Proteomes" id="UP000182769"/>
    </source>
</evidence>
<reference evidence="4" key="1">
    <citation type="submission" date="2015-08" db="EMBL/GenBank/DDBJ databases">
        <authorList>
            <person name="Varghese N."/>
        </authorList>
    </citation>
    <scope>NUCLEOTIDE SEQUENCE [LARGE SCALE GENOMIC DNA]</scope>
    <source>
        <strain evidence="4">JCM 18476</strain>
    </source>
</reference>
<evidence type="ECO:0000313" key="3">
    <source>
        <dbReference type="EMBL" id="CUB06386.1"/>
    </source>
</evidence>
<dbReference type="Proteomes" id="UP000182769">
    <property type="component" value="Unassembled WGS sequence"/>
</dbReference>
<evidence type="ECO:0000256" key="1">
    <source>
        <dbReference type="ARBA" id="ARBA00006817"/>
    </source>
</evidence>
<evidence type="ECO:0000259" key="2">
    <source>
        <dbReference type="Pfam" id="PF08327"/>
    </source>
</evidence>
<dbReference type="Gene3D" id="3.30.530.20">
    <property type="match status" value="1"/>
</dbReference>
<proteinExistence type="inferred from homology"/>
<dbReference type="SUPFAM" id="SSF55961">
    <property type="entry name" value="Bet v1-like"/>
    <property type="match status" value="1"/>
</dbReference>
<dbReference type="InterPro" id="IPR023393">
    <property type="entry name" value="START-like_dom_sf"/>
</dbReference>
<name>A0A0K6ITE3_9GAMM</name>
<dbReference type="STRING" id="1137284.GCA_001418205_03552"/>